<dbReference type="AlphaFoldDB" id="A0AAU9IQG4"/>
<accession>A0AAU9IQG4</accession>
<comment type="caution">
    <text evidence="1">The sequence shown here is derived from an EMBL/GenBank/DDBJ whole genome shotgun (WGS) entry which is preliminary data.</text>
</comment>
<sequence length="219" mass="25423">MGTFTYEAKAQLVSKKPLYPLHVNLQHQPRLERFTSQLGFSDREMTYIELPIPLKLKHYVYHILADQVACGLNFTCIIGNEKVTFGIFKTDEEEEEGKEEAQEEAKDKVEDPFDYEIADDDCKPTKAALDNLRSPKTSVSLEEIIIVGKHLKCEIAGHLSEHKHMWMKMMWISAQSLSFSSRRLIWQRTLTKNHGPGSRFYWRRLSCDAYLISQSLILR</sequence>
<gene>
    <name evidence="1" type="ORF">BSTOLATCC_MIC8705</name>
</gene>
<organism evidence="1 2">
    <name type="scientific">Blepharisma stoltei</name>
    <dbReference type="NCBI Taxonomy" id="1481888"/>
    <lineage>
        <taxon>Eukaryota</taxon>
        <taxon>Sar</taxon>
        <taxon>Alveolata</taxon>
        <taxon>Ciliophora</taxon>
        <taxon>Postciliodesmatophora</taxon>
        <taxon>Heterotrichea</taxon>
        <taxon>Heterotrichida</taxon>
        <taxon>Blepharismidae</taxon>
        <taxon>Blepharisma</taxon>
    </lineage>
</organism>
<proteinExistence type="predicted"/>
<evidence type="ECO:0000313" key="1">
    <source>
        <dbReference type="EMBL" id="CAG9313439.1"/>
    </source>
</evidence>
<keyword evidence="2" id="KW-1185">Reference proteome</keyword>
<dbReference type="EMBL" id="CAJZBQ010000010">
    <property type="protein sequence ID" value="CAG9313439.1"/>
    <property type="molecule type" value="Genomic_DNA"/>
</dbReference>
<evidence type="ECO:0000313" key="2">
    <source>
        <dbReference type="Proteomes" id="UP001162131"/>
    </source>
</evidence>
<protein>
    <submittedName>
        <fullName evidence="1">Uncharacterized protein</fullName>
    </submittedName>
</protein>
<name>A0AAU9IQG4_9CILI</name>
<reference evidence="1" key="1">
    <citation type="submission" date="2021-09" db="EMBL/GenBank/DDBJ databases">
        <authorList>
            <consortium name="AG Swart"/>
            <person name="Singh M."/>
            <person name="Singh A."/>
            <person name="Seah K."/>
            <person name="Emmerich C."/>
        </authorList>
    </citation>
    <scope>NUCLEOTIDE SEQUENCE</scope>
    <source>
        <strain evidence="1">ATCC30299</strain>
    </source>
</reference>
<dbReference type="Proteomes" id="UP001162131">
    <property type="component" value="Unassembled WGS sequence"/>
</dbReference>